<dbReference type="Proteomes" id="UP000002063">
    <property type="component" value="Chromosome"/>
</dbReference>
<dbReference type="SUPFAM" id="SSF51294">
    <property type="entry name" value="Hedgehog/intein (Hint) domain"/>
    <property type="match status" value="1"/>
</dbReference>
<dbReference type="PROSITE" id="PS50084">
    <property type="entry name" value="KH_TYPE_1"/>
    <property type="match status" value="1"/>
</dbReference>
<dbReference type="InterPro" id="IPR004088">
    <property type="entry name" value="KH_dom_type_1"/>
</dbReference>
<dbReference type="InterPro" id="IPR036844">
    <property type="entry name" value="Hint_dom_sf"/>
</dbReference>
<evidence type="ECO:0000256" key="2">
    <source>
        <dbReference type="ARBA" id="ARBA00023000"/>
    </source>
</evidence>
<dbReference type="InterPro" id="IPR004042">
    <property type="entry name" value="Intein_endonuc_central"/>
</dbReference>
<dbReference type="InterPro" id="IPR029060">
    <property type="entry name" value="PIN-like_dom_sf"/>
</dbReference>
<keyword evidence="2" id="KW-0651">Protein splicing</keyword>
<dbReference type="InterPro" id="IPR030934">
    <property type="entry name" value="Intein_C"/>
</dbReference>
<dbReference type="Gene3D" id="3.30.1370.10">
    <property type="entry name" value="K Homology domain, type 1"/>
    <property type="match status" value="1"/>
</dbReference>
<dbReference type="SUPFAM" id="SSF88723">
    <property type="entry name" value="PIN domain-like"/>
    <property type="match status" value="1"/>
</dbReference>
<dbReference type="Gene3D" id="3.10.28.10">
    <property type="entry name" value="Homing endonucleases"/>
    <property type="match status" value="1"/>
</dbReference>
<keyword evidence="5" id="KW-0175">Coiled coil</keyword>
<feature type="domain" description="DOD-type homing endonuclease" evidence="6">
    <location>
        <begin position="464"/>
        <end position="594"/>
    </location>
</feature>
<evidence type="ECO:0000259" key="6">
    <source>
        <dbReference type="PROSITE" id="PS50819"/>
    </source>
</evidence>
<dbReference type="PANTHER" id="PTHR11603">
    <property type="entry name" value="AAA FAMILY ATPASE"/>
    <property type="match status" value="1"/>
</dbReference>
<dbReference type="NCBIfam" id="TIGR01445">
    <property type="entry name" value="intein_Nterm"/>
    <property type="match status" value="1"/>
</dbReference>
<comment type="similarity">
    <text evidence="3">In the N-terminal section; belongs to the PINc/VapC protein family.</text>
</comment>
<accession>C9RI22</accession>
<protein>
    <submittedName>
        <fullName evidence="7">PilT protein domain protein</fullName>
    </submittedName>
</protein>
<dbReference type="PROSITE" id="PS50818">
    <property type="entry name" value="INTEIN_C_TER"/>
    <property type="match status" value="1"/>
</dbReference>
<evidence type="ECO:0000256" key="3">
    <source>
        <dbReference type="ARBA" id="ARBA00046345"/>
    </source>
</evidence>
<evidence type="ECO:0000256" key="1">
    <source>
        <dbReference type="ARBA" id="ARBA00022813"/>
    </source>
</evidence>
<dbReference type="AlphaFoldDB" id="C9RI22"/>
<dbReference type="Gene3D" id="3.40.50.300">
    <property type="entry name" value="P-loop containing nucleotide triphosphate hydrolases"/>
    <property type="match status" value="1"/>
</dbReference>
<feature type="coiled-coil region" evidence="5">
    <location>
        <begin position="704"/>
        <end position="731"/>
    </location>
</feature>
<dbReference type="InterPro" id="IPR052041">
    <property type="entry name" value="Nucleic_acid_metab_PIN/TRAM"/>
</dbReference>
<dbReference type="Pfam" id="PF01850">
    <property type="entry name" value="PIN"/>
    <property type="match status" value="1"/>
</dbReference>
<dbReference type="InterPro" id="IPR006142">
    <property type="entry name" value="INTEIN"/>
</dbReference>
<dbReference type="InterPro" id="IPR009019">
    <property type="entry name" value="KH_sf_prok-type"/>
</dbReference>
<dbReference type="SUPFAM" id="SSF52540">
    <property type="entry name" value="P-loop containing nucleoside triphosphate hydrolases"/>
    <property type="match status" value="2"/>
</dbReference>
<dbReference type="InterPro" id="IPR036612">
    <property type="entry name" value="KH_dom_type_1_sf"/>
</dbReference>
<dbReference type="HOGENOM" id="CLU_266441_0_0_2"/>
<dbReference type="GO" id="GO:0003723">
    <property type="term" value="F:RNA binding"/>
    <property type="evidence" value="ECO:0007669"/>
    <property type="project" value="UniProtKB-UniRule"/>
</dbReference>
<keyword evidence="4" id="KW-0694">RNA-binding</keyword>
<dbReference type="NCBIfam" id="NF010335">
    <property type="entry name" value="PRK13764.1"/>
    <property type="match status" value="2"/>
</dbReference>
<dbReference type="KEGG" id="mvu:Metvu_1371"/>
<dbReference type="InterPro" id="IPR006141">
    <property type="entry name" value="Intein_N"/>
</dbReference>
<dbReference type="SUPFAM" id="SSF54814">
    <property type="entry name" value="Prokaryotic type KH domain (KH-domain type II)"/>
    <property type="match status" value="1"/>
</dbReference>
<keyword evidence="8" id="KW-1185">Reference proteome</keyword>
<dbReference type="InterPro" id="IPR027417">
    <property type="entry name" value="P-loop_NTPase"/>
</dbReference>
<sequence length="1243" mass="143159">MNLEERKKLETKTIDELNLVGKKVCVDTCVVIDGRITELIEKEKLKDATIIIPEAVVSELEYQANRGREIGYKGIEELRKLIEKAKEHNIKIEYFGERPTREEIFLAKSGEIDAMIRKVAKETNSILLTSDWIQYNLAKAQGIEAYFLETTEEKVELVLDKYFDKETMSVHLKEGCLPYAKKGKPGEVKLVPIGDKELTKEEMEDIIDNIIKYAEQNNGFFEIQREGATVIQLGNIRISIARPPFSEALEVTAVRPIVKASLDDYKLSDKLMERLKERAEGIFVSGPPGSGKCLPKGTKVLLPDGTFKNIEELKLGDYVLSVGLDKVVANPIIKTYKRKESRLIRIMTRLGRELILSERHPILCIKDGLVGWREVKNLDVGDVIGVAKNIDIEGEKVELNILQLIKNIEEGNKFYAILDNGEEKPINEVNSNDKVKCLYYKGDNHIKSRKIRANIKLDENFAELLGLLWAEGSGGNVEFNNLDDKLIKHYKELMMKVFDIKEDEFYFVDRERLRIRNPKTIYLVLKALGYPESKKSKTLKVPEVVFRGDNEIISAFIRGVFEGDGYIGEKGIEIATASKEFANGIYYLLIRLGITPLLKEKKIGDNIYYRILIQNSEDIAKFYNIIKPRFKVAGFEKFLIKESNPNVGTVPVGNILKELYGLFEESLDNANKNEYSIDRLEKHLNILVGKYKDYIAYENTIKDLKEINSTLKNWKEVIKQLNELLKTVNTQDFCKEHHIDHNAFSKCLSNERKPTLKTIIKYLEEFNKEFNLEDTLMHWERVDKQLNEIIDKIKDAPFIKFKSEVLSTEMKRLLMKEKKLPNLILLSQYIDEICEEYYERLNKIEAYFSNLIAILNKNVFWDKIVEKEEINYNDFVYDIEVPYHNFIINETPIIVHNSTFVTALAEFYKSQDKIVKTMESPRDLQVSKEITQYAPLEGDMEKTCDILLLVRPDYTIYDEVRKTRDFEIFADMRLAGVGMVGVVHASKPIDAIQRLIGRVELGVIPQVVDTVIFIKDGKIQKVYEINFTVKVPYGMVEEDLARPVIEVKDFETGEVEYEIYTYGEQVVVMPIKEQDNNKKAPIYGYAEEKLEEILKKLLPRKAKPMVKVTGDNSIDLIVPEKYIGAIIGKGGKEISKLEDMLGLKISVKEKEKEEEKDLENIYRKYEFVNELESTRIYETDKYVIVDVGEDFAGENIKIYIDGKLLTTVTVRNDGTVRINKRTKIGKEILDAIDEGKDIYVDVQ</sequence>
<reference evidence="7" key="1">
    <citation type="submission" date="2009-10" db="EMBL/GenBank/DDBJ databases">
        <title>Complete sequence of chromosome of Methanocaldococcus vulcanius M7.</title>
        <authorList>
            <consortium name="US DOE Joint Genome Institute"/>
            <person name="Lucas S."/>
            <person name="Copeland A."/>
            <person name="Lapidus A."/>
            <person name="Glavina del Rio T."/>
            <person name="Dalin E."/>
            <person name="Tice H."/>
            <person name="Bruce D."/>
            <person name="Goodwin L."/>
            <person name="Pitluck S."/>
            <person name="Lcollab F.I."/>
            <person name="Brettin T."/>
            <person name="Detter J.C."/>
            <person name="Han C."/>
            <person name="Tapia R."/>
            <person name="Kuske C.R."/>
            <person name="Schmutz J."/>
            <person name="Larimer F."/>
            <person name="Land M."/>
            <person name="Hauser L."/>
            <person name="Kyrpides N."/>
            <person name="Ovchinikova G."/>
            <person name="Sieprawska-Lupa M."/>
            <person name="Whitman W.B."/>
            <person name="Woyke T."/>
        </authorList>
    </citation>
    <scope>NUCLEOTIDE SEQUENCE [LARGE SCALE GENOMIC DNA]</scope>
    <source>
        <strain evidence="7">M7</strain>
    </source>
</reference>
<evidence type="ECO:0000313" key="8">
    <source>
        <dbReference type="Proteomes" id="UP000002063"/>
    </source>
</evidence>
<dbReference type="STRING" id="579137.Metvu_1371"/>
<evidence type="ECO:0000313" key="7">
    <source>
        <dbReference type="EMBL" id="ACX73224.1"/>
    </source>
</evidence>
<dbReference type="InterPro" id="IPR004087">
    <property type="entry name" value="KH_dom"/>
</dbReference>
<keyword evidence="1" id="KW-0068">Autocatalytic cleavage</keyword>
<dbReference type="SMART" id="SM00670">
    <property type="entry name" value="PINc"/>
    <property type="match status" value="1"/>
</dbReference>
<dbReference type="RefSeq" id="WP_015733443.1">
    <property type="nucleotide sequence ID" value="NC_013407.1"/>
</dbReference>
<dbReference type="NCBIfam" id="TIGR01443">
    <property type="entry name" value="intein_Cterm"/>
    <property type="match status" value="1"/>
</dbReference>
<dbReference type="Gene3D" id="3.40.50.1010">
    <property type="entry name" value="5'-nuclease"/>
    <property type="match status" value="1"/>
</dbReference>
<dbReference type="SMART" id="SM00305">
    <property type="entry name" value="HintC"/>
    <property type="match status" value="1"/>
</dbReference>
<dbReference type="Pfam" id="PF14890">
    <property type="entry name" value="Intein_splicing"/>
    <property type="match status" value="1"/>
</dbReference>
<name>C9RI22_METVM</name>
<dbReference type="PRINTS" id="PR00379">
    <property type="entry name" value="INTEIN"/>
</dbReference>
<evidence type="ECO:0000256" key="5">
    <source>
        <dbReference type="SAM" id="Coils"/>
    </source>
</evidence>
<evidence type="ECO:0000256" key="4">
    <source>
        <dbReference type="PROSITE-ProRule" id="PRU00117"/>
    </source>
</evidence>
<dbReference type="EMBL" id="CP001787">
    <property type="protein sequence ID" value="ACX73224.1"/>
    <property type="molecule type" value="Genomic_DNA"/>
</dbReference>
<dbReference type="InterPro" id="IPR003586">
    <property type="entry name" value="Hint_dom_C"/>
</dbReference>
<dbReference type="SMART" id="SM00322">
    <property type="entry name" value="KH"/>
    <property type="match status" value="1"/>
</dbReference>
<gene>
    <name evidence="7" type="ordered locus">Metvu_1371</name>
</gene>
<dbReference type="InterPro" id="IPR004860">
    <property type="entry name" value="LAGLIDADG_dom"/>
</dbReference>
<dbReference type="GO" id="GO:0016539">
    <property type="term" value="P:intein-mediated protein splicing"/>
    <property type="evidence" value="ECO:0007669"/>
    <property type="project" value="InterPro"/>
</dbReference>
<dbReference type="CDD" id="cd00081">
    <property type="entry name" value="Hint"/>
    <property type="match status" value="1"/>
</dbReference>
<organism evidence="7 8">
    <name type="scientific">Methanocaldococcus vulcanius (strain ATCC 700851 / DSM 12094 / M7)</name>
    <name type="common">Methanococcus vulcanius</name>
    <dbReference type="NCBI Taxonomy" id="579137"/>
    <lineage>
        <taxon>Archaea</taxon>
        <taxon>Methanobacteriati</taxon>
        <taxon>Methanobacteriota</taxon>
        <taxon>Methanomada group</taxon>
        <taxon>Methanococci</taxon>
        <taxon>Methanococcales</taxon>
        <taxon>Methanocaldococcaceae</taxon>
        <taxon>Methanocaldococcus</taxon>
    </lineage>
</organism>
<dbReference type="PROSITE" id="PS50817">
    <property type="entry name" value="INTEIN_N_TER"/>
    <property type="match status" value="1"/>
</dbReference>
<dbReference type="CDD" id="cd09878">
    <property type="entry name" value="PIN_VapC_VirB11L-ATPase-like"/>
    <property type="match status" value="1"/>
</dbReference>
<dbReference type="Pfam" id="PF14528">
    <property type="entry name" value="LAGLIDADG_3"/>
    <property type="match status" value="1"/>
</dbReference>
<dbReference type="PANTHER" id="PTHR11603:SF147">
    <property type="entry name" value="MEMBRANE PROTEIN"/>
    <property type="match status" value="1"/>
</dbReference>
<dbReference type="SUPFAM" id="SSF55608">
    <property type="entry name" value="Homing endonucleases"/>
    <property type="match status" value="1"/>
</dbReference>
<dbReference type="Gene3D" id="2.170.16.10">
    <property type="entry name" value="Hedgehog/Intein (Hint) domain"/>
    <property type="match status" value="2"/>
</dbReference>
<dbReference type="GeneID" id="32159769"/>
<dbReference type="SMR" id="C9RI22"/>
<dbReference type="InterPro" id="IPR003587">
    <property type="entry name" value="Hint_dom_N"/>
</dbReference>
<dbReference type="SMART" id="SM00306">
    <property type="entry name" value="HintN"/>
    <property type="match status" value="1"/>
</dbReference>
<dbReference type="eggNOG" id="arCOG04116">
    <property type="taxonomic scope" value="Archaea"/>
</dbReference>
<dbReference type="Pfam" id="PF00013">
    <property type="entry name" value="KH_1"/>
    <property type="match status" value="1"/>
</dbReference>
<dbReference type="InterPro" id="IPR002716">
    <property type="entry name" value="PIN_dom"/>
</dbReference>
<dbReference type="InterPro" id="IPR027434">
    <property type="entry name" value="Homing_endonucl"/>
</dbReference>
<dbReference type="GO" id="GO:0004519">
    <property type="term" value="F:endonuclease activity"/>
    <property type="evidence" value="ECO:0007669"/>
    <property type="project" value="InterPro"/>
</dbReference>
<proteinExistence type="inferred from homology"/>
<dbReference type="PROSITE" id="PS50819">
    <property type="entry name" value="INTEIN_ENDONUCLEASE"/>
    <property type="match status" value="1"/>
</dbReference>